<dbReference type="eggNOG" id="ENOG502S8YH">
    <property type="taxonomic scope" value="Eukaryota"/>
</dbReference>
<dbReference type="Gene3D" id="3.30.420.10">
    <property type="entry name" value="Ribonuclease H-like superfamily/Ribonuclease H"/>
    <property type="match status" value="1"/>
</dbReference>
<dbReference type="RefSeq" id="XP_008713971.1">
    <property type="nucleotide sequence ID" value="XM_008715749.1"/>
</dbReference>
<dbReference type="PANTHER" id="PTHR43040">
    <property type="entry name" value="RIBONUCLEASE D"/>
    <property type="match status" value="1"/>
</dbReference>
<dbReference type="InterPro" id="IPR002562">
    <property type="entry name" value="3'-5'_exonuclease_dom"/>
</dbReference>
<dbReference type="InterPro" id="IPR036397">
    <property type="entry name" value="RNaseH_sf"/>
</dbReference>
<dbReference type="SUPFAM" id="SSF53098">
    <property type="entry name" value="Ribonuclease H-like"/>
    <property type="match status" value="1"/>
</dbReference>
<evidence type="ECO:0000259" key="1">
    <source>
        <dbReference type="Pfam" id="PF01612"/>
    </source>
</evidence>
<gene>
    <name evidence="2" type="ORF">HMPREF1541_11080</name>
</gene>
<dbReference type="PANTHER" id="PTHR43040:SF1">
    <property type="entry name" value="RIBONUCLEASE D"/>
    <property type="match status" value="1"/>
</dbReference>
<dbReference type="STRING" id="1220924.W2S7R6"/>
<dbReference type="AlphaFoldDB" id="W2S7R6"/>
<keyword evidence="3" id="KW-1185">Reference proteome</keyword>
<feature type="domain" description="3'-5' exonuclease" evidence="1">
    <location>
        <begin position="6"/>
        <end position="192"/>
    </location>
</feature>
<dbReference type="InterPro" id="IPR012337">
    <property type="entry name" value="RNaseH-like_sf"/>
</dbReference>
<protein>
    <recommendedName>
        <fullName evidence="1">3'-5' exonuclease domain-containing protein</fullName>
    </recommendedName>
</protein>
<proteinExistence type="predicted"/>
<dbReference type="GO" id="GO:0008408">
    <property type="term" value="F:3'-5' exonuclease activity"/>
    <property type="evidence" value="ECO:0007669"/>
    <property type="project" value="InterPro"/>
</dbReference>
<dbReference type="EMBL" id="KB822717">
    <property type="protein sequence ID" value="ETN43949.1"/>
    <property type="molecule type" value="Genomic_DNA"/>
</dbReference>
<evidence type="ECO:0000313" key="2">
    <source>
        <dbReference type="EMBL" id="ETN43949.1"/>
    </source>
</evidence>
<dbReference type="GO" id="GO:0006139">
    <property type="term" value="P:nucleobase-containing compound metabolic process"/>
    <property type="evidence" value="ECO:0007669"/>
    <property type="project" value="InterPro"/>
</dbReference>
<dbReference type="VEuPathDB" id="FungiDB:HMPREF1541_11080"/>
<accession>W2S7R6</accession>
<dbReference type="Pfam" id="PF01612">
    <property type="entry name" value="DNA_pol_A_exo1"/>
    <property type="match status" value="1"/>
</dbReference>
<reference evidence="2 3" key="1">
    <citation type="submission" date="2013-03" db="EMBL/GenBank/DDBJ databases">
        <title>The Genome Sequence of Phialophora europaea CBS 101466.</title>
        <authorList>
            <consortium name="The Broad Institute Genomics Platform"/>
            <person name="Cuomo C."/>
            <person name="de Hoog S."/>
            <person name="Gorbushina A."/>
            <person name="Walker B."/>
            <person name="Young S.K."/>
            <person name="Zeng Q."/>
            <person name="Gargeya S."/>
            <person name="Fitzgerald M."/>
            <person name="Haas B."/>
            <person name="Abouelleil A."/>
            <person name="Allen A.W."/>
            <person name="Alvarado L."/>
            <person name="Arachchi H.M."/>
            <person name="Berlin A.M."/>
            <person name="Chapman S.B."/>
            <person name="Gainer-Dewar J."/>
            <person name="Goldberg J."/>
            <person name="Griggs A."/>
            <person name="Gujja S."/>
            <person name="Hansen M."/>
            <person name="Howarth C."/>
            <person name="Imamovic A."/>
            <person name="Ireland A."/>
            <person name="Larimer J."/>
            <person name="McCowan C."/>
            <person name="Murphy C."/>
            <person name="Pearson M."/>
            <person name="Poon T.W."/>
            <person name="Priest M."/>
            <person name="Roberts A."/>
            <person name="Saif S."/>
            <person name="Shea T."/>
            <person name="Sisk P."/>
            <person name="Sykes S."/>
            <person name="Wortman J."/>
            <person name="Nusbaum C."/>
            <person name="Birren B."/>
        </authorList>
    </citation>
    <scope>NUCLEOTIDE SEQUENCE [LARGE SCALE GENOMIC DNA]</scope>
    <source>
        <strain evidence="2 3">CBS 101466</strain>
    </source>
</reference>
<dbReference type="InParanoid" id="W2S7R6"/>
<dbReference type="Proteomes" id="UP000030752">
    <property type="component" value="Unassembled WGS sequence"/>
</dbReference>
<organism evidence="2 3">
    <name type="scientific">Cyphellophora europaea (strain CBS 101466)</name>
    <name type="common">Phialophora europaea</name>
    <dbReference type="NCBI Taxonomy" id="1220924"/>
    <lineage>
        <taxon>Eukaryota</taxon>
        <taxon>Fungi</taxon>
        <taxon>Dikarya</taxon>
        <taxon>Ascomycota</taxon>
        <taxon>Pezizomycotina</taxon>
        <taxon>Eurotiomycetes</taxon>
        <taxon>Chaetothyriomycetidae</taxon>
        <taxon>Chaetothyriales</taxon>
        <taxon>Cyphellophoraceae</taxon>
        <taxon>Cyphellophora</taxon>
    </lineage>
</organism>
<name>W2S7R6_CYPE1</name>
<dbReference type="HOGENOM" id="CLU_061834_1_1_1"/>
<dbReference type="GO" id="GO:0003676">
    <property type="term" value="F:nucleic acid binding"/>
    <property type="evidence" value="ECO:0007669"/>
    <property type="project" value="InterPro"/>
</dbReference>
<dbReference type="GeneID" id="19978419"/>
<dbReference type="OrthoDB" id="4156109at2759"/>
<evidence type="ECO:0000313" key="3">
    <source>
        <dbReference type="Proteomes" id="UP000030752"/>
    </source>
</evidence>
<sequence>MPTKVIDNADSVREVVQEVTSRNKIPLIFIDLEGENLSRHGSIAIVSVLIPPNPTIYLLDVHELQSRAFDTAAAGGLTWRSILESEEHPKVFFDVRNDSDALYSHFSIALRGVVDLQLLEFATRPGRGRYVKGLSKCILESSFLSAEERSSWRRGKDEGIKQFAPEHGGTYRVFFKRPLSTALQSYCAEDVLKLPGLLSAYSGTIKPHLAAQVGEEALHRVTLSQGVYFNGKGKHMAVGPDFTWTM</sequence>